<gene>
    <name evidence="2" type="ORF">SAMN03080617_03976</name>
</gene>
<proteinExistence type="predicted"/>
<dbReference type="InterPro" id="IPR002716">
    <property type="entry name" value="PIN_dom"/>
</dbReference>
<accession>A0A1G5ZJX8</accession>
<keyword evidence="3" id="KW-1185">Reference proteome</keyword>
<organism evidence="2 3">
    <name type="scientific">Algoriphagus alkaliphilus</name>
    <dbReference type="NCBI Taxonomy" id="279824"/>
    <lineage>
        <taxon>Bacteria</taxon>
        <taxon>Pseudomonadati</taxon>
        <taxon>Bacteroidota</taxon>
        <taxon>Cytophagia</taxon>
        <taxon>Cytophagales</taxon>
        <taxon>Cyclobacteriaceae</taxon>
        <taxon>Algoriphagus</taxon>
    </lineage>
</organism>
<evidence type="ECO:0000259" key="1">
    <source>
        <dbReference type="Pfam" id="PF01850"/>
    </source>
</evidence>
<dbReference type="AlphaFoldDB" id="A0A1G5ZJX8"/>
<protein>
    <recommendedName>
        <fullName evidence="1">PIN domain-containing protein</fullName>
    </recommendedName>
</protein>
<dbReference type="Gene3D" id="3.40.50.1010">
    <property type="entry name" value="5'-nuclease"/>
    <property type="match status" value="1"/>
</dbReference>
<dbReference type="EMBL" id="FMXE01000041">
    <property type="protein sequence ID" value="SDA94860.1"/>
    <property type="molecule type" value="Genomic_DNA"/>
</dbReference>
<sequence>MYFLLEKQLLISFIVELELLGFSKLEPNDLKLIKELLSHCQIIDIDPIIKEKTISIKQKSSLKLPDAVVLATSIRFSIPLITADKDFLRSNEKLVVWMDLS</sequence>
<feature type="domain" description="PIN" evidence="1">
    <location>
        <begin position="5"/>
        <end position="89"/>
    </location>
</feature>
<evidence type="ECO:0000313" key="3">
    <source>
        <dbReference type="Proteomes" id="UP000198756"/>
    </source>
</evidence>
<name>A0A1G5ZJX8_9BACT</name>
<dbReference type="Pfam" id="PF01850">
    <property type="entry name" value="PIN"/>
    <property type="match status" value="1"/>
</dbReference>
<dbReference type="Proteomes" id="UP000198756">
    <property type="component" value="Unassembled WGS sequence"/>
</dbReference>
<dbReference type="SUPFAM" id="SSF88723">
    <property type="entry name" value="PIN domain-like"/>
    <property type="match status" value="1"/>
</dbReference>
<dbReference type="STRING" id="279824.SAMN03080617_03976"/>
<reference evidence="3" key="1">
    <citation type="submission" date="2016-10" db="EMBL/GenBank/DDBJ databases">
        <authorList>
            <person name="Varghese N."/>
            <person name="Submissions S."/>
        </authorList>
    </citation>
    <scope>NUCLEOTIDE SEQUENCE [LARGE SCALE GENOMIC DNA]</scope>
    <source>
        <strain evidence="3">DSM 22703</strain>
    </source>
</reference>
<dbReference type="InterPro" id="IPR029060">
    <property type="entry name" value="PIN-like_dom_sf"/>
</dbReference>
<evidence type="ECO:0000313" key="2">
    <source>
        <dbReference type="EMBL" id="SDA94860.1"/>
    </source>
</evidence>